<dbReference type="GO" id="GO:0009089">
    <property type="term" value="P:lysine biosynthetic process via diaminopimelate"/>
    <property type="evidence" value="ECO:0007669"/>
    <property type="project" value="TreeGrafter"/>
</dbReference>
<dbReference type="SUPFAM" id="SSF53850">
    <property type="entry name" value="Periplasmic binding protein-like II"/>
    <property type="match status" value="1"/>
</dbReference>
<accession>A0A5C1E9G1</accession>
<evidence type="ECO:0000313" key="2">
    <source>
        <dbReference type="EMBL" id="QEL65269.1"/>
    </source>
</evidence>
<dbReference type="GO" id="GO:0043565">
    <property type="term" value="F:sequence-specific DNA binding"/>
    <property type="evidence" value="ECO:0007669"/>
    <property type="project" value="TreeGrafter"/>
</dbReference>
<dbReference type="GO" id="GO:0010628">
    <property type="term" value="P:positive regulation of gene expression"/>
    <property type="evidence" value="ECO:0007669"/>
    <property type="project" value="TreeGrafter"/>
</dbReference>
<evidence type="ECO:0000259" key="1">
    <source>
        <dbReference type="Pfam" id="PF03466"/>
    </source>
</evidence>
<dbReference type="InterPro" id="IPR005119">
    <property type="entry name" value="LysR_subst-bd"/>
</dbReference>
<sequence>MHPLESPWLEQAMSEQRFDLGLSETQEAPAGVALQPLLKVNEVAVLPRDHSLCRKARLQPRDFTGERFISLAVGDPYRTAIDTMFEDAKVHRATLLETTSAVAICAMVRQGLGVAIVNPFTALELSGPDLVVRPLTVAIGYQVNMLLPEIAAPHPLQGVLADTVRKACAALNHHHSL</sequence>
<proteinExistence type="predicted"/>
<dbReference type="Proteomes" id="UP000323671">
    <property type="component" value="Chromosome"/>
</dbReference>
<feature type="domain" description="LysR substrate-binding" evidence="1">
    <location>
        <begin position="5"/>
        <end position="168"/>
    </location>
</feature>
<organism evidence="2 3">
    <name type="scientific">Oryzomicrobium terrae</name>
    <dbReference type="NCBI Taxonomy" id="1735038"/>
    <lineage>
        <taxon>Bacteria</taxon>
        <taxon>Pseudomonadati</taxon>
        <taxon>Pseudomonadota</taxon>
        <taxon>Betaproteobacteria</taxon>
        <taxon>Rhodocyclales</taxon>
        <taxon>Rhodocyclaceae</taxon>
        <taxon>Oryzomicrobium</taxon>
    </lineage>
</organism>
<dbReference type="Gene3D" id="3.40.190.290">
    <property type="match status" value="1"/>
</dbReference>
<reference evidence="2 3" key="1">
    <citation type="submission" date="2017-07" db="EMBL/GenBank/DDBJ databases">
        <title>Complete genome sequence of Oryzomicrobium terrae TPP412.</title>
        <authorList>
            <person name="Chiu L.-W."/>
            <person name="Lo K.-J."/>
            <person name="Tsai Y.-M."/>
            <person name="Lin S.-S."/>
            <person name="Kuo C.-H."/>
            <person name="Liu C.-T."/>
        </authorList>
    </citation>
    <scope>NUCLEOTIDE SEQUENCE [LARGE SCALE GENOMIC DNA]</scope>
    <source>
        <strain evidence="2 3">TPP412</strain>
    </source>
</reference>
<keyword evidence="3" id="KW-1185">Reference proteome</keyword>
<protein>
    <recommendedName>
        <fullName evidence="1">LysR substrate-binding domain-containing protein</fullName>
    </recommendedName>
</protein>
<evidence type="ECO:0000313" key="3">
    <source>
        <dbReference type="Proteomes" id="UP000323671"/>
    </source>
</evidence>
<dbReference type="EMBL" id="CP022579">
    <property type="protein sequence ID" value="QEL65269.1"/>
    <property type="molecule type" value="Genomic_DNA"/>
</dbReference>
<dbReference type="Pfam" id="PF03466">
    <property type="entry name" value="LysR_substrate"/>
    <property type="match status" value="1"/>
</dbReference>
<gene>
    <name evidence="2" type="ORF">OTERR_17930</name>
</gene>
<dbReference type="PANTHER" id="PTHR30427:SF1">
    <property type="entry name" value="TRANSCRIPTIONAL ACTIVATOR PROTEIN LYSR"/>
    <property type="match status" value="1"/>
</dbReference>
<dbReference type="AlphaFoldDB" id="A0A5C1E9G1"/>
<dbReference type="KEGG" id="otr:OTERR_17930"/>
<dbReference type="PANTHER" id="PTHR30427">
    <property type="entry name" value="TRANSCRIPTIONAL ACTIVATOR PROTEIN LYSR"/>
    <property type="match status" value="1"/>
</dbReference>
<name>A0A5C1E9G1_9RHOO</name>